<sequence>MSKVSIERITKIVRIIRKRRAAPMAFLMNELEVSQASVKRDLDFLRDRLGCPLEWDRKKRGWVIRDDLAEGGRFELPGVWFDSSEVFALLTMLHLVEGVQPGLLEEHVGPLKTRLRSMLAEGTKSARPIERKLRLIHFAPRKVEPKHFQTIAGALLSGKRLRLQYWNRDRKESSDREISPQQLVHYRENWILDAWCHEKNALRSFALESIKSVQVLAEHALEVGQQEMQEHFRSGYGIFAGAAKHRARLKFTPERAQWVEKETWHHNQTSERLDDGSYVLEVPYSNDQELVMDLLRHSPEVEVLGPLELRERLHTALCAAASKNRPTAVQ</sequence>
<evidence type="ECO:0000313" key="4">
    <source>
        <dbReference type="Proteomes" id="UP000028878"/>
    </source>
</evidence>
<feature type="domain" description="WCX" evidence="2">
    <location>
        <begin position="244"/>
        <end position="317"/>
    </location>
</feature>
<proteinExistence type="predicted"/>
<dbReference type="EMBL" id="CCAE010000002">
    <property type="protein sequence ID" value="CDN86161.1"/>
    <property type="molecule type" value="Genomic_DNA"/>
</dbReference>
<dbReference type="Proteomes" id="UP000028878">
    <property type="component" value="Unassembled WGS sequence"/>
</dbReference>
<dbReference type="RefSeq" id="WP_035620246.1">
    <property type="nucleotide sequence ID" value="NZ_CCAE010000002.1"/>
</dbReference>
<evidence type="ECO:0000259" key="1">
    <source>
        <dbReference type="Pfam" id="PF13280"/>
    </source>
</evidence>
<dbReference type="AlphaFoldDB" id="A0A1L1PNL1"/>
<gene>
    <name evidence="3" type="ORF">BN948_00561</name>
</gene>
<dbReference type="Pfam" id="PF25583">
    <property type="entry name" value="WCX"/>
    <property type="match status" value="1"/>
</dbReference>
<dbReference type="Pfam" id="PF13280">
    <property type="entry name" value="WYL"/>
    <property type="match status" value="1"/>
</dbReference>
<reference evidence="4" key="1">
    <citation type="submission" date="2014-02" db="EMBL/GenBank/DDBJ databases">
        <authorList>
            <person name="Gan H."/>
        </authorList>
    </citation>
    <scope>NUCLEOTIDE SEQUENCE [LARGE SCALE GENOMIC DNA]</scope>
    <source>
        <strain evidence="4">S1</strain>
    </source>
</reference>
<dbReference type="PANTHER" id="PTHR34580">
    <property type="match status" value="1"/>
</dbReference>
<accession>A0A1L1PNL1</accession>
<dbReference type="InterPro" id="IPR051534">
    <property type="entry name" value="CBASS_pafABC_assoc_protein"/>
</dbReference>
<keyword evidence="4" id="KW-1185">Reference proteome</keyword>
<reference evidence="4" key="2">
    <citation type="submission" date="2014-11" db="EMBL/GenBank/DDBJ databases">
        <title>Draft genome sequence of Hydrogenophaga intermedia S1.</title>
        <authorList>
            <person name="Gan H.M."/>
            <person name="Chew T.H."/>
            <person name="Stolz A."/>
        </authorList>
    </citation>
    <scope>NUCLEOTIDE SEQUENCE [LARGE SCALE GENOMIC DNA]</scope>
    <source>
        <strain evidence="4">S1</strain>
    </source>
</reference>
<protein>
    <submittedName>
        <fullName evidence="3">DeoR family regulatory protein</fullName>
    </submittedName>
</protein>
<evidence type="ECO:0000259" key="2">
    <source>
        <dbReference type="Pfam" id="PF25583"/>
    </source>
</evidence>
<dbReference type="InterPro" id="IPR026881">
    <property type="entry name" value="WYL_dom"/>
</dbReference>
<dbReference type="PROSITE" id="PS52050">
    <property type="entry name" value="WYL"/>
    <property type="match status" value="1"/>
</dbReference>
<dbReference type="InterPro" id="IPR057727">
    <property type="entry name" value="WCX_dom"/>
</dbReference>
<name>A0A1L1PNL1_HYDIT</name>
<dbReference type="PANTHER" id="PTHR34580:SF3">
    <property type="entry name" value="PROTEIN PAFB"/>
    <property type="match status" value="1"/>
</dbReference>
<feature type="domain" description="WYL" evidence="1">
    <location>
        <begin position="147"/>
        <end position="215"/>
    </location>
</feature>
<evidence type="ECO:0000313" key="3">
    <source>
        <dbReference type="EMBL" id="CDN86161.1"/>
    </source>
</evidence>
<organism evidence="3 4">
    <name type="scientific">Hydrogenophaga intermedia</name>
    <dbReference type="NCBI Taxonomy" id="65786"/>
    <lineage>
        <taxon>Bacteria</taxon>
        <taxon>Pseudomonadati</taxon>
        <taxon>Pseudomonadota</taxon>
        <taxon>Betaproteobacteria</taxon>
        <taxon>Burkholderiales</taxon>
        <taxon>Comamonadaceae</taxon>
        <taxon>Hydrogenophaga</taxon>
    </lineage>
</organism>